<evidence type="ECO:0000256" key="2">
    <source>
        <dbReference type="ARBA" id="ARBA00022692"/>
    </source>
</evidence>
<evidence type="ECO:0000313" key="9">
    <source>
        <dbReference type="EMBL" id="KAG8630944.1"/>
    </source>
</evidence>
<feature type="compositionally biased region" description="Polar residues" evidence="5">
    <location>
        <begin position="7"/>
        <end position="22"/>
    </location>
</feature>
<feature type="transmembrane region" description="Helical" evidence="6">
    <location>
        <begin position="621"/>
        <end position="638"/>
    </location>
</feature>
<evidence type="ECO:0000256" key="3">
    <source>
        <dbReference type="ARBA" id="ARBA00022989"/>
    </source>
</evidence>
<organism evidence="9 10">
    <name type="scientific">Elsinoe batatas</name>
    <dbReference type="NCBI Taxonomy" id="2601811"/>
    <lineage>
        <taxon>Eukaryota</taxon>
        <taxon>Fungi</taxon>
        <taxon>Dikarya</taxon>
        <taxon>Ascomycota</taxon>
        <taxon>Pezizomycotina</taxon>
        <taxon>Dothideomycetes</taxon>
        <taxon>Dothideomycetidae</taxon>
        <taxon>Myriangiales</taxon>
        <taxon>Elsinoaceae</taxon>
        <taxon>Elsinoe</taxon>
    </lineage>
</organism>
<evidence type="ECO:0000256" key="6">
    <source>
        <dbReference type="SAM" id="Phobius"/>
    </source>
</evidence>
<keyword evidence="4 6" id="KW-0472">Membrane</keyword>
<feature type="transmembrane region" description="Helical" evidence="6">
    <location>
        <begin position="144"/>
        <end position="162"/>
    </location>
</feature>
<keyword evidence="3 6" id="KW-1133">Transmembrane helix</keyword>
<proteinExistence type="predicted"/>
<name>A0A8K0PME0_9PEZI</name>
<evidence type="ECO:0000256" key="1">
    <source>
        <dbReference type="ARBA" id="ARBA00004141"/>
    </source>
</evidence>
<feature type="transmembrane region" description="Helical" evidence="6">
    <location>
        <begin position="725"/>
        <end position="746"/>
    </location>
</feature>
<dbReference type="Pfam" id="PF10337">
    <property type="entry name" value="ArAE_2_N"/>
    <property type="match status" value="1"/>
</dbReference>
<feature type="domain" description="Integral membrane bound transporter" evidence="8">
    <location>
        <begin position="641"/>
        <end position="781"/>
    </location>
</feature>
<accession>A0A8K0PME0</accession>
<feature type="compositionally biased region" description="Basic and acidic residues" evidence="5">
    <location>
        <begin position="23"/>
        <end position="37"/>
    </location>
</feature>
<evidence type="ECO:0000256" key="4">
    <source>
        <dbReference type="ARBA" id="ARBA00023136"/>
    </source>
</evidence>
<dbReference type="InterPro" id="IPR049453">
    <property type="entry name" value="Memb_transporter_dom"/>
</dbReference>
<feature type="domain" description="Putative ER transporter 6TM N-terminal" evidence="7">
    <location>
        <begin position="141"/>
        <end position="366"/>
    </location>
</feature>
<dbReference type="Proteomes" id="UP000809789">
    <property type="component" value="Unassembled WGS sequence"/>
</dbReference>
<gene>
    <name evidence="9" type="ORF">KVT40_000084</name>
</gene>
<protein>
    <recommendedName>
        <fullName evidence="11">ER transporter 6TM N-terminal domain-containing protein</fullName>
    </recommendedName>
</protein>
<dbReference type="InterPro" id="IPR018823">
    <property type="entry name" value="ArAE_2_N"/>
</dbReference>
<evidence type="ECO:0000313" key="10">
    <source>
        <dbReference type="Proteomes" id="UP000809789"/>
    </source>
</evidence>
<feature type="transmembrane region" description="Helical" evidence="6">
    <location>
        <begin position="669"/>
        <end position="692"/>
    </location>
</feature>
<comment type="subcellular location">
    <subcellularLocation>
        <location evidence="1">Membrane</location>
        <topology evidence="1">Multi-pass membrane protein</topology>
    </subcellularLocation>
</comment>
<evidence type="ECO:0000259" key="7">
    <source>
        <dbReference type="Pfam" id="PF10337"/>
    </source>
</evidence>
<comment type="caution">
    <text evidence="9">The sequence shown here is derived from an EMBL/GenBank/DDBJ whole genome shotgun (WGS) entry which is preliminary data.</text>
</comment>
<evidence type="ECO:0008006" key="11">
    <source>
        <dbReference type="Google" id="ProtNLM"/>
    </source>
</evidence>
<feature type="region of interest" description="Disordered" evidence="5">
    <location>
        <begin position="1"/>
        <end position="37"/>
    </location>
</feature>
<dbReference type="EMBL" id="JAESVG020000001">
    <property type="protein sequence ID" value="KAG8630944.1"/>
    <property type="molecule type" value="Genomic_DNA"/>
</dbReference>
<dbReference type="GO" id="GO:0016020">
    <property type="term" value="C:membrane"/>
    <property type="evidence" value="ECO:0007669"/>
    <property type="project" value="UniProtKB-SubCell"/>
</dbReference>
<dbReference type="PANTHER" id="PTHR37994:SF4">
    <property type="entry name" value="ER TRANSPORTER 6TM N-TERMINAL DOMAIN-CONTAINING PROTEIN-RELATED"/>
    <property type="match status" value="1"/>
</dbReference>
<reference evidence="9" key="1">
    <citation type="submission" date="2021-07" db="EMBL/GenBank/DDBJ databases">
        <title>Elsinoe batatas strain:CRI-CJ2 Genome sequencing and assembly.</title>
        <authorList>
            <person name="Huang L."/>
        </authorList>
    </citation>
    <scope>NUCLEOTIDE SEQUENCE</scope>
    <source>
        <strain evidence="9">CRI-CJ2</strain>
    </source>
</reference>
<evidence type="ECO:0000259" key="8">
    <source>
        <dbReference type="Pfam" id="PF13515"/>
    </source>
</evidence>
<keyword evidence="10" id="KW-1185">Reference proteome</keyword>
<feature type="transmembrane region" description="Helical" evidence="6">
    <location>
        <begin position="766"/>
        <end position="786"/>
    </location>
</feature>
<feature type="transmembrane region" description="Helical" evidence="6">
    <location>
        <begin position="174"/>
        <end position="192"/>
    </location>
</feature>
<dbReference type="OrthoDB" id="2274698at2759"/>
<evidence type="ECO:0000256" key="5">
    <source>
        <dbReference type="SAM" id="MobiDB-lite"/>
    </source>
</evidence>
<feature type="transmembrane region" description="Helical" evidence="6">
    <location>
        <begin position="698"/>
        <end position="718"/>
    </location>
</feature>
<feature type="transmembrane region" description="Helical" evidence="6">
    <location>
        <begin position="106"/>
        <end position="124"/>
    </location>
</feature>
<dbReference type="Pfam" id="PF13515">
    <property type="entry name" value="FUSC_2"/>
    <property type="match status" value="1"/>
</dbReference>
<dbReference type="PANTHER" id="PTHR37994">
    <property type="entry name" value="ARAE_2_N DOMAIN-CONTAINING PROTEIN-RELATED"/>
    <property type="match status" value="1"/>
</dbReference>
<keyword evidence="2 6" id="KW-0812">Transmembrane</keyword>
<dbReference type="AlphaFoldDB" id="A0A8K0PME0"/>
<feature type="transmembrane region" description="Helical" evidence="6">
    <location>
        <begin position="204"/>
        <end position="227"/>
    </location>
</feature>
<sequence length="1084" mass="121661">MERRSTESTTSGRAFSKATNAHLSDDSINRDDPTKPESILDKLHRRWTKTKLDLPTLQTMAKGALAPTIALAAYQSPTFAETYTTSGYLVALAAVLSFPILPRAKFVQSVIILLSAIAISFAGTRSPTSGAPRSAVLNGPNTRTYDSSAAAVAGLFLFLHIYTLNTVRAIYPQFNAPGILIGIFCNITMAYAPQFPDMRAGITFVYRLLQAMLTGTGIAFAVSIFVSPTNMRGVVFKEMTSYIQTMRKLMKSNVDFLQSLETGDMFTRTPTGRTDRPRTSEAQQIKDILADLTAVHAKLGVDLPFAKREVAYGKLGPDDLKDIFRKLRALIFIMVGYSSLNDVFERTTEQHGWQDLADETPLVEDAEDAERRRAQSVEDWHQISGMLKGPFQHITGHIDDGFAHILITLQLLKKKKALPDLEKGGDAPTPGEAGFTELFGKKVQEFKGKKVFILKQFCDSRGIELPPNFFKDPKMEDVVTPEWYNSFPRTQNRQRYRRQLYTILFMDFLLESIADRVHEFCIYADEKAYSGKLSRKRLVVPGYKRLRKSIRQLMSHRQDNYHDDTSGLMNEDGSRASNVYMGGVNQRRHDPEHLPPETAWEVFGDFVRKVPHFLRSKESVFGLRVALGTMCLAVVGYLSNTRTFYIYHRLFWAQTIVSISMTPSAAQSLFGFVLRVLGTFAAMCTSMVAWYIVRGAFAGVIVFYWFFMLWGSFIILKFPKITPVGLIYSITNTLIIAYEIQAVTLGLDQATSSGQAYYPTYLLAPYRLAAVSAGLLLAWIWTIFPFPLSEHSELRRDLGSALYLLANYNSVMDETVRARVHGDADLSSPSSPYFQLEKARNKVYAKSTLTLQTLRMHTSFLKFDVPIGGRFPVETYTRIINRVQSIFNFIALVVHASQTFADMCDTSVPPDASSPTPSQSNLDSATEWLHDFRALVDDANVSSRECTTLLSLLSASVTSGNPLPPYLRAPQAYSLAARLDAMDRDILSIRHVAEPGFAAFACVQIGTKCIEDDVRALLRDVRTLVGEMDFGYRAVNAVARRVPRRRRRRVREGDSDDEEEVGHRLALSFRLVVVTATSRRLLVW</sequence>